<evidence type="ECO:0000313" key="1">
    <source>
        <dbReference type="EMBL" id="KAJ1349467.1"/>
    </source>
</evidence>
<accession>A0AAD5QFM9</accession>
<dbReference type="Proteomes" id="UP001196413">
    <property type="component" value="Unassembled WGS sequence"/>
</dbReference>
<sequence>METEVEPTTEAAKGPLAKLTAVNGLEILLFRIMRIKPVDGRSQGRTRGTIISNWAKRFPYKYIAIRAATVTDKKR</sequence>
<keyword evidence="2" id="KW-1185">Reference proteome</keyword>
<name>A0AAD5QFM9_PARTN</name>
<gene>
    <name evidence="1" type="ORF">KIN20_005040</name>
</gene>
<protein>
    <submittedName>
        <fullName evidence="1">Uncharacterized protein</fullName>
    </submittedName>
</protein>
<comment type="caution">
    <text evidence="1">The sequence shown here is derived from an EMBL/GenBank/DDBJ whole genome shotgun (WGS) entry which is preliminary data.</text>
</comment>
<organism evidence="1 2">
    <name type="scientific">Parelaphostrongylus tenuis</name>
    <name type="common">Meningeal worm</name>
    <dbReference type="NCBI Taxonomy" id="148309"/>
    <lineage>
        <taxon>Eukaryota</taxon>
        <taxon>Metazoa</taxon>
        <taxon>Ecdysozoa</taxon>
        <taxon>Nematoda</taxon>
        <taxon>Chromadorea</taxon>
        <taxon>Rhabditida</taxon>
        <taxon>Rhabditina</taxon>
        <taxon>Rhabditomorpha</taxon>
        <taxon>Strongyloidea</taxon>
        <taxon>Metastrongylidae</taxon>
        <taxon>Parelaphostrongylus</taxon>
    </lineage>
</organism>
<dbReference type="AlphaFoldDB" id="A0AAD5QFM9"/>
<proteinExistence type="predicted"/>
<evidence type="ECO:0000313" key="2">
    <source>
        <dbReference type="Proteomes" id="UP001196413"/>
    </source>
</evidence>
<dbReference type="EMBL" id="JAHQIW010000668">
    <property type="protein sequence ID" value="KAJ1349467.1"/>
    <property type="molecule type" value="Genomic_DNA"/>
</dbReference>
<reference evidence="1" key="1">
    <citation type="submission" date="2021-06" db="EMBL/GenBank/DDBJ databases">
        <title>Parelaphostrongylus tenuis whole genome reference sequence.</title>
        <authorList>
            <person name="Garwood T.J."/>
            <person name="Larsen P.A."/>
            <person name="Fountain-Jones N.M."/>
            <person name="Garbe J.R."/>
            <person name="Macchietto M.G."/>
            <person name="Kania S.A."/>
            <person name="Gerhold R.W."/>
            <person name="Richards J.E."/>
            <person name="Wolf T.M."/>
        </authorList>
    </citation>
    <scope>NUCLEOTIDE SEQUENCE</scope>
    <source>
        <strain evidence="1">MNPRO001-30</strain>
        <tissue evidence="1">Meninges</tissue>
    </source>
</reference>